<protein>
    <submittedName>
        <fullName evidence="2">Uncharacterized protein</fullName>
    </submittedName>
</protein>
<sequence>MTNEIDVRTDTSGSGLAHAARGASTKARRRPVAARAGVTHETMANVMSLVPIRGVISTRVLLSLFERPKEAARAYAALRRLRRMGLIEQVEFGTWRRVERADAGEGRPVAGQA</sequence>
<evidence type="ECO:0000313" key="3">
    <source>
        <dbReference type="Proteomes" id="UP001296873"/>
    </source>
</evidence>
<comment type="caution">
    <text evidence="2">The sequence shown here is derived from an EMBL/GenBank/DDBJ whole genome shotgun (WGS) entry which is preliminary data.</text>
</comment>
<proteinExistence type="predicted"/>
<dbReference type="Proteomes" id="UP001296873">
    <property type="component" value="Unassembled WGS sequence"/>
</dbReference>
<dbReference type="RefSeq" id="WP_200343126.1">
    <property type="nucleotide sequence ID" value="NZ_NRRL01000108.1"/>
</dbReference>
<name>A0ABS1DKP5_9PROT</name>
<keyword evidence="3" id="KW-1185">Reference proteome</keyword>
<reference evidence="2 3" key="1">
    <citation type="journal article" date="2020" name="Microorganisms">
        <title>Osmotic Adaptation and Compatible Solute Biosynthesis of Phototrophic Bacteria as Revealed from Genome Analyses.</title>
        <authorList>
            <person name="Imhoff J.F."/>
            <person name="Rahn T."/>
            <person name="Kunzel S."/>
            <person name="Keller A."/>
            <person name="Neulinger S.C."/>
        </authorList>
    </citation>
    <scope>NUCLEOTIDE SEQUENCE [LARGE SCALE GENOMIC DNA]</scope>
    <source>
        <strain evidence="2 3">DSM 9895</strain>
    </source>
</reference>
<gene>
    <name evidence="2" type="ORF">CKO28_21925</name>
</gene>
<evidence type="ECO:0000256" key="1">
    <source>
        <dbReference type="SAM" id="MobiDB-lite"/>
    </source>
</evidence>
<feature type="region of interest" description="Disordered" evidence="1">
    <location>
        <begin position="1"/>
        <end position="35"/>
    </location>
</feature>
<dbReference type="EMBL" id="NRRL01000108">
    <property type="protein sequence ID" value="MBK1670682.1"/>
    <property type="molecule type" value="Genomic_DNA"/>
</dbReference>
<accession>A0ABS1DKP5</accession>
<organism evidence="2 3">
    <name type="scientific">Rhodovibrio sodomensis</name>
    <dbReference type="NCBI Taxonomy" id="1088"/>
    <lineage>
        <taxon>Bacteria</taxon>
        <taxon>Pseudomonadati</taxon>
        <taxon>Pseudomonadota</taxon>
        <taxon>Alphaproteobacteria</taxon>
        <taxon>Rhodospirillales</taxon>
        <taxon>Rhodovibrionaceae</taxon>
        <taxon>Rhodovibrio</taxon>
    </lineage>
</organism>
<evidence type="ECO:0000313" key="2">
    <source>
        <dbReference type="EMBL" id="MBK1670682.1"/>
    </source>
</evidence>